<protein>
    <recommendedName>
        <fullName evidence="6">Replication factor A protein 3</fullName>
    </recommendedName>
</protein>
<reference evidence="4 5" key="1">
    <citation type="submission" date="2023-01" db="EMBL/GenBank/DDBJ databases">
        <title>Analysis of 21 Apiospora genomes using comparative genomics revels a genus with tremendous synthesis potential of carbohydrate active enzymes and secondary metabolites.</title>
        <authorList>
            <person name="Sorensen T."/>
        </authorList>
    </citation>
    <scope>NUCLEOTIDE SEQUENCE [LARGE SCALE GENOMIC DNA]</scope>
    <source>
        <strain evidence="4 5">CBS 33761</strain>
    </source>
</reference>
<dbReference type="PANTHER" id="PTHR15114">
    <property type="entry name" value="REPLICATION PROTEIN A3"/>
    <property type="match status" value="1"/>
</dbReference>
<proteinExistence type="inferred from homology"/>
<dbReference type="Pfam" id="PF08661">
    <property type="entry name" value="Rep_fac-A_3"/>
    <property type="match status" value="1"/>
</dbReference>
<dbReference type="PANTHER" id="PTHR15114:SF1">
    <property type="entry name" value="REPLICATION PROTEIN A 14 KDA SUBUNIT"/>
    <property type="match status" value="1"/>
</dbReference>
<dbReference type="Proteomes" id="UP001444661">
    <property type="component" value="Unassembled WGS sequence"/>
</dbReference>
<dbReference type="InterPro" id="IPR013970">
    <property type="entry name" value="Rfa2"/>
</dbReference>
<keyword evidence="5" id="KW-1185">Reference proteome</keyword>
<dbReference type="InterPro" id="IPR012340">
    <property type="entry name" value="NA-bd_OB-fold"/>
</dbReference>
<evidence type="ECO:0000313" key="4">
    <source>
        <dbReference type="EMBL" id="KAK8017594.1"/>
    </source>
</evidence>
<evidence type="ECO:0000256" key="1">
    <source>
        <dbReference type="ARBA" id="ARBA00004123"/>
    </source>
</evidence>
<evidence type="ECO:0008006" key="6">
    <source>
        <dbReference type="Google" id="ProtNLM"/>
    </source>
</evidence>
<comment type="similarity">
    <text evidence="2">Belongs to the replication factor A protein 3 family.</text>
</comment>
<dbReference type="EMBL" id="JAQQWK010000013">
    <property type="protein sequence ID" value="KAK8017594.1"/>
    <property type="molecule type" value="Genomic_DNA"/>
</dbReference>
<organism evidence="4 5">
    <name type="scientific">Apiospora rasikravindrae</name>
    <dbReference type="NCBI Taxonomy" id="990691"/>
    <lineage>
        <taxon>Eukaryota</taxon>
        <taxon>Fungi</taxon>
        <taxon>Dikarya</taxon>
        <taxon>Ascomycota</taxon>
        <taxon>Pezizomycotina</taxon>
        <taxon>Sordariomycetes</taxon>
        <taxon>Xylariomycetidae</taxon>
        <taxon>Amphisphaeriales</taxon>
        <taxon>Apiosporaceae</taxon>
        <taxon>Apiospora</taxon>
    </lineage>
</organism>
<accession>A0ABR1RRK3</accession>
<comment type="subcellular location">
    <subcellularLocation>
        <location evidence="1">Nucleus</location>
    </subcellularLocation>
</comment>
<keyword evidence="3" id="KW-0539">Nucleus</keyword>
<name>A0ABR1RRK3_9PEZI</name>
<gene>
    <name evidence="4" type="ORF">PG993_013920</name>
</gene>
<comment type="caution">
    <text evidence="4">The sequence shown here is derived from an EMBL/GenBank/DDBJ whole genome shotgun (WGS) entry which is preliminary data.</text>
</comment>
<sequence length="115" mass="12316">MESISTPRISSQLIDNYVGRNVMVVGKVQQLRGDTAVIDADGQITANLNRDAHLVNGNAAQIIGKVLPDLSIKVMSSVDLGNNVDFKVAQAVVDATHQCRDLFVFDADKGGMMMG</sequence>
<evidence type="ECO:0000256" key="3">
    <source>
        <dbReference type="ARBA" id="ARBA00023242"/>
    </source>
</evidence>
<dbReference type="Gene3D" id="2.40.50.140">
    <property type="entry name" value="Nucleic acid-binding proteins"/>
    <property type="match status" value="1"/>
</dbReference>
<dbReference type="CDD" id="cd04479">
    <property type="entry name" value="RPA3"/>
    <property type="match status" value="1"/>
</dbReference>
<evidence type="ECO:0000256" key="2">
    <source>
        <dbReference type="ARBA" id="ARBA00009761"/>
    </source>
</evidence>
<dbReference type="SUPFAM" id="SSF50249">
    <property type="entry name" value="Nucleic acid-binding proteins"/>
    <property type="match status" value="1"/>
</dbReference>
<evidence type="ECO:0000313" key="5">
    <source>
        <dbReference type="Proteomes" id="UP001444661"/>
    </source>
</evidence>